<comment type="similarity">
    <text evidence="5">Belongs to the SAT4 family.</text>
</comment>
<dbReference type="PANTHER" id="PTHR33048:SF19">
    <property type="entry name" value="MEMBRANE PROTEIN PTH11-LIKE, PUTATIVE (AFU_ORTHOLOGUE AFUA_1G14080)-RELATED"/>
    <property type="match status" value="1"/>
</dbReference>
<dbReference type="PANTHER" id="PTHR33048">
    <property type="entry name" value="PTH11-LIKE INTEGRAL MEMBRANE PROTEIN (AFU_ORTHOLOGUE AFUA_5G11245)"/>
    <property type="match status" value="1"/>
</dbReference>
<comment type="subcellular location">
    <subcellularLocation>
        <location evidence="1">Membrane</location>
        <topology evidence="1">Multi-pass membrane protein</topology>
    </subcellularLocation>
</comment>
<feature type="transmembrane region" description="Helical" evidence="7">
    <location>
        <begin position="89"/>
        <end position="110"/>
    </location>
</feature>
<feature type="compositionally biased region" description="Low complexity" evidence="6">
    <location>
        <begin position="414"/>
        <end position="423"/>
    </location>
</feature>
<feature type="region of interest" description="Disordered" evidence="6">
    <location>
        <begin position="295"/>
        <end position="344"/>
    </location>
</feature>
<evidence type="ECO:0000313" key="9">
    <source>
        <dbReference type="EMBL" id="CAF9904624.1"/>
    </source>
</evidence>
<evidence type="ECO:0000313" key="10">
    <source>
        <dbReference type="Proteomes" id="UP000664521"/>
    </source>
</evidence>
<evidence type="ECO:0000256" key="3">
    <source>
        <dbReference type="ARBA" id="ARBA00022989"/>
    </source>
</evidence>
<feature type="transmembrane region" description="Helical" evidence="7">
    <location>
        <begin position="50"/>
        <end position="68"/>
    </location>
</feature>
<sequence>MAMSIIPLLARMALVHLVLIWGTNNTITTGLTSPDIRRRTVGSKLVLASRIMYAAFLWIAKFTVSEFLKRLTSQVWKKSYELGLQVVRWFLAVTFIAVVVATLAECRPFYGYWQVIPDPGPSCRQGHAQLITMGTSDVITDLLLIVFPIPIVLKSAMAFRRKFSLVLLFGLSFILVGITIYRVVGVIDRHSDQQFRSLLASLEILAAAAVSNAVVLGSFIRDRGEKKKRFRFGSTGGSSSLDTASQQRTRTITQRHWGSDADLVGDLGMRLGPDLEERRDAVARPAPIALPLASQTHITPKPTLNSHWGFASRPSADTDETDLKAAGQDLEKNPSPTEIPMPTPRRMSFFDVGGLLDDPHSAAYPHHPPTELVSPIKLQHMNNEPPSPTPLMQRRRGSHVLLEDIGGLLSTPAAQRMQPQQQPEMVLRPAPTTRNFSRPHSRNEISPLPPIDATTSPASSASPQESRSRRNSEMLLQNASGSSV</sequence>
<keyword evidence="4 7" id="KW-0472">Membrane</keyword>
<reference evidence="9" key="1">
    <citation type="submission" date="2021-03" db="EMBL/GenBank/DDBJ databases">
        <authorList>
            <person name="Tagirdzhanova G."/>
        </authorList>
    </citation>
    <scope>NUCLEOTIDE SEQUENCE</scope>
</reference>
<dbReference type="EMBL" id="CAJPDS010000003">
    <property type="protein sequence ID" value="CAF9904624.1"/>
    <property type="molecule type" value="Genomic_DNA"/>
</dbReference>
<name>A0A8H3EDP2_9LECA</name>
<keyword evidence="10" id="KW-1185">Reference proteome</keyword>
<feature type="transmembrane region" description="Helical" evidence="7">
    <location>
        <begin position="165"/>
        <end position="184"/>
    </location>
</feature>
<evidence type="ECO:0000256" key="5">
    <source>
        <dbReference type="ARBA" id="ARBA00038359"/>
    </source>
</evidence>
<dbReference type="AlphaFoldDB" id="A0A8H3EDP2"/>
<gene>
    <name evidence="9" type="ORF">HETSPECPRED_004738</name>
</gene>
<feature type="transmembrane region" description="Helical" evidence="7">
    <location>
        <begin position="130"/>
        <end position="153"/>
    </location>
</feature>
<evidence type="ECO:0000256" key="4">
    <source>
        <dbReference type="ARBA" id="ARBA00023136"/>
    </source>
</evidence>
<dbReference type="Proteomes" id="UP000664521">
    <property type="component" value="Unassembled WGS sequence"/>
</dbReference>
<evidence type="ECO:0000259" key="8">
    <source>
        <dbReference type="Pfam" id="PF20684"/>
    </source>
</evidence>
<feature type="compositionally biased region" description="Polar residues" evidence="6">
    <location>
        <begin position="474"/>
        <end position="484"/>
    </location>
</feature>
<feature type="compositionally biased region" description="Low complexity" evidence="6">
    <location>
        <begin position="453"/>
        <end position="465"/>
    </location>
</feature>
<comment type="caution">
    <text evidence="9">The sequence shown here is derived from an EMBL/GenBank/DDBJ whole genome shotgun (WGS) entry which is preliminary data.</text>
</comment>
<proteinExistence type="inferred from homology"/>
<feature type="compositionally biased region" description="Polar residues" evidence="6">
    <location>
        <begin position="241"/>
        <end position="254"/>
    </location>
</feature>
<feature type="domain" description="Rhodopsin" evidence="8">
    <location>
        <begin position="32"/>
        <end position="195"/>
    </location>
</feature>
<keyword evidence="3 7" id="KW-1133">Transmembrane helix</keyword>
<dbReference type="Pfam" id="PF20684">
    <property type="entry name" value="Fung_rhodopsin"/>
    <property type="match status" value="1"/>
</dbReference>
<keyword evidence="2 7" id="KW-0812">Transmembrane</keyword>
<feature type="region of interest" description="Disordered" evidence="6">
    <location>
        <begin position="231"/>
        <end position="254"/>
    </location>
</feature>
<organism evidence="9 10">
    <name type="scientific">Heterodermia speciosa</name>
    <dbReference type="NCBI Taxonomy" id="116794"/>
    <lineage>
        <taxon>Eukaryota</taxon>
        <taxon>Fungi</taxon>
        <taxon>Dikarya</taxon>
        <taxon>Ascomycota</taxon>
        <taxon>Pezizomycotina</taxon>
        <taxon>Lecanoromycetes</taxon>
        <taxon>OSLEUM clade</taxon>
        <taxon>Lecanoromycetidae</taxon>
        <taxon>Caliciales</taxon>
        <taxon>Physciaceae</taxon>
        <taxon>Heterodermia</taxon>
    </lineage>
</organism>
<accession>A0A8H3EDP2</accession>
<feature type="compositionally biased region" description="Polar residues" evidence="6">
    <location>
        <begin position="295"/>
        <end position="306"/>
    </location>
</feature>
<feature type="region of interest" description="Disordered" evidence="6">
    <location>
        <begin position="414"/>
        <end position="484"/>
    </location>
</feature>
<dbReference type="GO" id="GO:0016020">
    <property type="term" value="C:membrane"/>
    <property type="evidence" value="ECO:0007669"/>
    <property type="project" value="UniProtKB-SubCell"/>
</dbReference>
<evidence type="ECO:0000256" key="1">
    <source>
        <dbReference type="ARBA" id="ARBA00004141"/>
    </source>
</evidence>
<evidence type="ECO:0000256" key="7">
    <source>
        <dbReference type="SAM" id="Phobius"/>
    </source>
</evidence>
<dbReference type="InterPro" id="IPR052337">
    <property type="entry name" value="SAT4-like"/>
</dbReference>
<protein>
    <recommendedName>
        <fullName evidence="8">Rhodopsin domain-containing protein</fullName>
    </recommendedName>
</protein>
<evidence type="ECO:0000256" key="2">
    <source>
        <dbReference type="ARBA" id="ARBA00022692"/>
    </source>
</evidence>
<dbReference type="OrthoDB" id="5398233at2759"/>
<dbReference type="InterPro" id="IPR049326">
    <property type="entry name" value="Rhodopsin_dom_fungi"/>
</dbReference>
<feature type="transmembrane region" description="Helical" evidence="7">
    <location>
        <begin position="204"/>
        <end position="221"/>
    </location>
</feature>
<evidence type="ECO:0000256" key="6">
    <source>
        <dbReference type="SAM" id="MobiDB-lite"/>
    </source>
</evidence>